<dbReference type="RefSeq" id="WP_153350357.1">
    <property type="nucleotide sequence ID" value="NZ_WIVX01000001.1"/>
</dbReference>
<reference evidence="1 2" key="1">
    <citation type="submission" date="2019-10" db="EMBL/GenBank/DDBJ databases">
        <title>Evaluation of single-gene subtyping targets for Pseudomonas.</title>
        <authorList>
            <person name="Reichler S.J."/>
            <person name="Orsi R.H."/>
            <person name="Wiedmann M."/>
            <person name="Martin N.H."/>
            <person name="Murphy S.I."/>
        </authorList>
    </citation>
    <scope>NUCLEOTIDE SEQUENCE [LARGE SCALE GENOMIC DNA]</scope>
    <source>
        <strain evidence="1 2">FSL R10-2107</strain>
    </source>
</reference>
<name>A0A7X1Y3Z1_9PSED</name>
<proteinExistence type="predicted"/>
<keyword evidence="2" id="KW-1185">Reference proteome</keyword>
<accession>A0A7X1Y3Z1</accession>
<dbReference type="AlphaFoldDB" id="A0A7X1Y3Z1"/>
<dbReference type="EMBL" id="WIVX01000001">
    <property type="protein sequence ID" value="MQU29836.1"/>
    <property type="molecule type" value="Genomic_DNA"/>
</dbReference>
<gene>
    <name evidence="1" type="ORF">GHO30_00240</name>
</gene>
<comment type="caution">
    <text evidence="1">The sequence shown here is derived from an EMBL/GenBank/DDBJ whole genome shotgun (WGS) entry which is preliminary data.</text>
</comment>
<sequence length="313" mass="33722">MKHYSSRYTSADDLVSVIKQRLELEGWTVNRYGGFSDPRIGIQLMISRGDAFFCLRSFGESSPYVDYYAASSIGQHGVIVSAASGYSDGAGFITQPGFQSSPKCCVESGESAGVCHFFIADDLVMFVTERAGGLYSCISFGILPVLCPGSGGQFVTSTESYLSSQKQSLFANAYATFGVRLSHNEWSGWDVGGRTWGPLRPISQGALIGVPHFHQNGTSYGNVGTVSRAKGLVGGLDGLVPITLFTEFGGGFAPYAELPEIFLVPMDSFDPGAVYELGPHRFLIFPQYTKAFPADRNYPHFNLGIAVLLESTA</sequence>
<evidence type="ECO:0000313" key="1">
    <source>
        <dbReference type="EMBL" id="MQU29836.1"/>
    </source>
</evidence>
<protein>
    <submittedName>
        <fullName evidence="1">Uncharacterized protein</fullName>
    </submittedName>
</protein>
<evidence type="ECO:0000313" key="2">
    <source>
        <dbReference type="Proteomes" id="UP000470186"/>
    </source>
</evidence>
<dbReference type="Proteomes" id="UP000470186">
    <property type="component" value="Unassembled WGS sequence"/>
</dbReference>
<organism evidence="1 2">
    <name type="scientific">Pseudomonas helleri</name>
    <dbReference type="NCBI Taxonomy" id="1608996"/>
    <lineage>
        <taxon>Bacteria</taxon>
        <taxon>Pseudomonadati</taxon>
        <taxon>Pseudomonadota</taxon>
        <taxon>Gammaproteobacteria</taxon>
        <taxon>Pseudomonadales</taxon>
        <taxon>Pseudomonadaceae</taxon>
        <taxon>Pseudomonas</taxon>
    </lineage>
</organism>